<feature type="transmembrane region" description="Helical" evidence="1">
    <location>
        <begin position="355"/>
        <end position="373"/>
    </location>
</feature>
<feature type="transmembrane region" description="Helical" evidence="1">
    <location>
        <begin position="114"/>
        <end position="132"/>
    </location>
</feature>
<proteinExistence type="predicted"/>
<protein>
    <recommendedName>
        <fullName evidence="4">Transmembrane protein</fullName>
    </recommendedName>
</protein>
<keyword evidence="1" id="KW-0812">Transmembrane</keyword>
<dbReference type="AlphaFoldDB" id="A0AAD9LUG2"/>
<gene>
    <name evidence="2" type="ORF">P3T76_001372</name>
</gene>
<keyword evidence="1" id="KW-1133">Transmembrane helix</keyword>
<sequence>MARVVAAGTSPDILYVFKPAKQLPVIDLSKSLRGELLPAKLYDISHRLLTKYHQPLLVANVTAFLMISFVAVVNARTGQFLSLIAIFLWLPLGLGAFSTLRYDVVLLLMGTFDFWFFSFVTSMTAGMVSAYFSDLRFLRMIIDWVGFHHIVCIDAHVRGVRQFALMTIVGIPPVLFMLVWIMLGHVDACTSFTLLDYENEKRRFHLSGVDIIGNGLLTLALFITKIAVRKRKVLQKNQGSSFHCVIYRCPLQLMPIQYANSTKKHASRAKVRRRGIGANRKKVMLRETNVIQKMRFVKSPHVFNASHVVFRLQIPNGVYSAWYLLPLYAVGAVGFLLSCSVFLGSLNGNILVFEAWSAFLWTLIFTLIFFTLYQRQLLNLLVTSFDFLFYAFQMTAANLSVCILSDWEISRSVMVATWEIWFLWSLTLDSLTPVIKDKLRFRVQFAAPVVALVLLAHIVIMSRIFFVGDETLQDTVIFEGVIWSHPVVIRVMPFYFSRVVTLALWCPRLIWRFAMLSKTEIAIIRGAMCYNNYISKGKRKYSRAAAKKSKSRDRVAPAGLKRKCGPIFSALTLDTVSPKNL</sequence>
<feature type="transmembrane region" description="Helical" evidence="1">
    <location>
        <begin position="204"/>
        <end position="228"/>
    </location>
</feature>
<feature type="transmembrane region" description="Helical" evidence="1">
    <location>
        <begin position="80"/>
        <end position="102"/>
    </location>
</feature>
<feature type="transmembrane region" description="Helical" evidence="1">
    <location>
        <begin position="321"/>
        <end position="343"/>
    </location>
</feature>
<feature type="transmembrane region" description="Helical" evidence="1">
    <location>
        <begin position="443"/>
        <end position="467"/>
    </location>
</feature>
<evidence type="ECO:0000256" key="1">
    <source>
        <dbReference type="SAM" id="Phobius"/>
    </source>
</evidence>
<keyword evidence="3" id="KW-1185">Reference proteome</keyword>
<keyword evidence="1" id="KW-0472">Membrane</keyword>
<feature type="transmembrane region" description="Helical" evidence="1">
    <location>
        <begin position="487"/>
        <end position="506"/>
    </location>
</feature>
<evidence type="ECO:0000313" key="2">
    <source>
        <dbReference type="EMBL" id="KAK1947362.1"/>
    </source>
</evidence>
<accession>A0AAD9LUG2</accession>
<dbReference type="Proteomes" id="UP001259832">
    <property type="component" value="Unassembled WGS sequence"/>
</dbReference>
<dbReference type="EMBL" id="JASMQC010000002">
    <property type="protein sequence ID" value="KAK1947362.1"/>
    <property type="molecule type" value="Genomic_DNA"/>
</dbReference>
<name>A0AAD9LUG2_9STRA</name>
<evidence type="ECO:0000313" key="3">
    <source>
        <dbReference type="Proteomes" id="UP001259832"/>
    </source>
</evidence>
<reference evidence="2" key="1">
    <citation type="submission" date="2023-08" db="EMBL/GenBank/DDBJ databases">
        <title>Reference Genome Resource for the Citrus Pathogen Phytophthora citrophthora.</title>
        <authorList>
            <person name="Moller H."/>
            <person name="Coetzee B."/>
            <person name="Rose L.J."/>
            <person name="Van Niekerk J.M."/>
        </authorList>
    </citation>
    <scope>NUCLEOTIDE SEQUENCE</scope>
    <source>
        <strain evidence="2">STE-U-9442</strain>
    </source>
</reference>
<feature type="transmembrane region" description="Helical" evidence="1">
    <location>
        <begin position="163"/>
        <end position="184"/>
    </location>
</feature>
<evidence type="ECO:0008006" key="4">
    <source>
        <dbReference type="Google" id="ProtNLM"/>
    </source>
</evidence>
<feature type="transmembrane region" description="Helical" evidence="1">
    <location>
        <begin position="52"/>
        <end position="73"/>
    </location>
</feature>
<organism evidence="2 3">
    <name type="scientific">Phytophthora citrophthora</name>
    <dbReference type="NCBI Taxonomy" id="4793"/>
    <lineage>
        <taxon>Eukaryota</taxon>
        <taxon>Sar</taxon>
        <taxon>Stramenopiles</taxon>
        <taxon>Oomycota</taxon>
        <taxon>Peronosporomycetes</taxon>
        <taxon>Peronosporales</taxon>
        <taxon>Peronosporaceae</taxon>
        <taxon>Phytophthora</taxon>
    </lineage>
</organism>
<comment type="caution">
    <text evidence="2">The sequence shown here is derived from an EMBL/GenBank/DDBJ whole genome shotgun (WGS) entry which is preliminary data.</text>
</comment>